<comment type="similarity">
    <text evidence="1">Belongs to the short-chain dehydrogenases/reductases (SDR) family.</text>
</comment>
<dbReference type="PANTHER" id="PTHR43963">
    <property type="entry name" value="CARBONYL REDUCTASE 1-RELATED"/>
    <property type="match status" value="1"/>
</dbReference>
<evidence type="ECO:0000313" key="4">
    <source>
        <dbReference type="EMBL" id="SFE66300.1"/>
    </source>
</evidence>
<sequence length="261" mass="28066">MTARQPLALVTGANRGLGLEVCRQLRDRGYRVILTARQAERGRAAAEELGVEFLPLDVRDPASVDRLVAELRRVHPDGLDVVVANAGVALNGFDANVAETTVDTNYFGVLRVVEGVLPLLRAGVHLVLVSSGVGQRDLLSAELRARLDLGSLTRTELSALMRQFVADVKAGRHREAGWPGTAYGTSKIGVTALAHLLTRDLADDPRRIDIVAVCPGWVRTDMGGPNGERDVETGAASILSGLDVPRDAPHRFYRDGAPANW</sequence>
<accession>A0A1I2CF41</accession>
<dbReference type="STRING" id="54.SAMN02745121_05075"/>
<evidence type="ECO:0000256" key="2">
    <source>
        <dbReference type="ARBA" id="ARBA00022857"/>
    </source>
</evidence>
<dbReference type="EMBL" id="FOMX01000017">
    <property type="protein sequence ID" value="SFE66300.1"/>
    <property type="molecule type" value="Genomic_DNA"/>
</dbReference>
<dbReference type="Gene3D" id="3.40.50.720">
    <property type="entry name" value="NAD(P)-binding Rossmann-like Domain"/>
    <property type="match status" value="1"/>
</dbReference>
<dbReference type="Proteomes" id="UP000199400">
    <property type="component" value="Unassembled WGS sequence"/>
</dbReference>
<keyword evidence="5" id="KW-1185">Reference proteome</keyword>
<dbReference type="Pfam" id="PF00106">
    <property type="entry name" value="adh_short"/>
    <property type="match status" value="2"/>
</dbReference>
<gene>
    <name evidence="4" type="ORF">SAMN02745121_05075</name>
</gene>
<dbReference type="AlphaFoldDB" id="A0A1I2CF41"/>
<dbReference type="SUPFAM" id="SSF51735">
    <property type="entry name" value="NAD(P)-binding Rossmann-fold domains"/>
    <property type="match status" value="1"/>
</dbReference>
<evidence type="ECO:0000256" key="3">
    <source>
        <dbReference type="ARBA" id="ARBA00023002"/>
    </source>
</evidence>
<keyword evidence="3" id="KW-0560">Oxidoreductase</keyword>
<dbReference type="GO" id="GO:0016491">
    <property type="term" value="F:oxidoreductase activity"/>
    <property type="evidence" value="ECO:0007669"/>
    <property type="project" value="UniProtKB-KW"/>
</dbReference>
<dbReference type="OrthoDB" id="5334159at2"/>
<dbReference type="InterPro" id="IPR036291">
    <property type="entry name" value="NAD(P)-bd_dom_sf"/>
</dbReference>
<dbReference type="PANTHER" id="PTHR43963:SF6">
    <property type="entry name" value="CHAIN DEHYDROGENASE FAMILY PROTEIN, PUTATIVE (AFU_ORTHOLOGUE AFUA_3G15350)-RELATED"/>
    <property type="match status" value="1"/>
</dbReference>
<dbReference type="RefSeq" id="WP_096326694.1">
    <property type="nucleotide sequence ID" value="NZ_FOMX01000017.1"/>
</dbReference>
<protein>
    <submittedName>
        <fullName evidence="4">Short chain dehydrogenase</fullName>
    </submittedName>
</protein>
<dbReference type="InterPro" id="IPR002347">
    <property type="entry name" value="SDR_fam"/>
</dbReference>
<proteinExistence type="inferred from homology"/>
<evidence type="ECO:0000313" key="5">
    <source>
        <dbReference type="Proteomes" id="UP000199400"/>
    </source>
</evidence>
<organism evidence="4 5">
    <name type="scientific">Nannocystis exedens</name>
    <dbReference type="NCBI Taxonomy" id="54"/>
    <lineage>
        <taxon>Bacteria</taxon>
        <taxon>Pseudomonadati</taxon>
        <taxon>Myxococcota</taxon>
        <taxon>Polyangia</taxon>
        <taxon>Nannocystales</taxon>
        <taxon>Nannocystaceae</taxon>
        <taxon>Nannocystis</taxon>
    </lineage>
</organism>
<dbReference type="PRINTS" id="PR00081">
    <property type="entry name" value="GDHRDH"/>
</dbReference>
<evidence type="ECO:0000256" key="1">
    <source>
        <dbReference type="ARBA" id="ARBA00006484"/>
    </source>
</evidence>
<name>A0A1I2CF41_9BACT</name>
<keyword evidence="2" id="KW-0521">NADP</keyword>
<reference evidence="5" key="1">
    <citation type="submission" date="2016-10" db="EMBL/GenBank/DDBJ databases">
        <authorList>
            <person name="Varghese N."/>
            <person name="Submissions S."/>
        </authorList>
    </citation>
    <scope>NUCLEOTIDE SEQUENCE [LARGE SCALE GENOMIC DNA]</scope>
    <source>
        <strain evidence="5">ATCC 25963</strain>
    </source>
</reference>